<feature type="transmembrane region" description="Helical" evidence="1">
    <location>
        <begin position="36"/>
        <end position="60"/>
    </location>
</feature>
<gene>
    <name evidence="2" type="ordered locus">Snas_5504</name>
</gene>
<feature type="transmembrane region" description="Helical" evidence="1">
    <location>
        <begin position="72"/>
        <end position="96"/>
    </location>
</feature>
<dbReference type="OrthoDB" id="3400694at2"/>
<keyword evidence="1" id="KW-0812">Transmembrane</keyword>
<proteinExistence type="predicted"/>
<reference evidence="2 3" key="1">
    <citation type="journal article" date="2009" name="Stand. Genomic Sci.">
        <title>Complete genome sequence of Stackebrandtia nassauensis type strain (LLR-40K-21).</title>
        <authorList>
            <person name="Munk C."/>
            <person name="Lapidus A."/>
            <person name="Copeland A."/>
            <person name="Jando M."/>
            <person name="Mayilraj S."/>
            <person name="Glavina Del Rio T."/>
            <person name="Nolan M."/>
            <person name="Chen F."/>
            <person name="Lucas S."/>
            <person name="Tice H."/>
            <person name="Cheng J.F."/>
            <person name="Han C."/>
            <person name="Detter J.C."/>
            <person name="Bruce D."/>
            <person name="Goodwin L."/>
            <person name="Chain P."/>
            <person name="Pitluck S."/>
            <person name="Goker M."/>
            <person name="Ovchinikova G."/>
            <person name="Pati A."/>
            <person name="Ivanova N."/>
            <person name="Mavromatis K."/>
            <person name="Chen A."/>
            <person name="Palaniappan K."/>
            <person name="Land M."/>
            <person name="Hauser L."/>
            <person name="Chang Y.J."/>
            <person name="Jeffries C.D."/>
            <person name="Bristow J."/>
            <person name="Eisen J.A."/>
            <person name="Markowitz V."/>
            <person name="Hugenholtz P."/>
            <person name="Kyrpides N.C."/>
            <person name="Klenk H.P."/>
        </authorList>
    </citation>
    <scope>NUCLEOTIDE SEQUENCE [LARGE SCALE GENOMIC DNA]</scope>
    <source>
        <strain evidence="3">DSM 44728 / CIP 108903 / NRRL B-16338 / NBRC 102104 / LLR-40K-21</strain>
    </source>
</reference>
<dbReference type="RefSeq" id="WP_013020706.1">
    <property type="nucleotide sequence ID" value="NC_013947.1"/>
</dbReference>
<feature type="transmembrane region" description="Helical" evidence="1">
    <location>
        <begin position="108"/>
        <end position="130"/>
    </location>
</feature>
<dbReference type="AlphaFoldDB" id="D3PW14"/>
<dbReference type="eggNOG" id="ENOG502ZET7">
    <property type="taxonomic scope" value="Bacteria"/>
</dbReference>
<dbReference type="EMBL" id="CP001778">
    <property type="protein sequence ID" value="ADD45135.1"/>
    <property type="molecule type" value="Genomic_DNA"/>
</dbReference>
<dbReference type="Proteomes" id="UP000000844">
    <property type="component" value="Chromosome"/>
</dbReference>
<name>D3PW14_STANL</name>
<keyword evidence="3" id="KW-1185">Reference proteome</keyword>
<evidence type="ECO:0000256" key="1">
    <source>
        <dbReference type="SAM" id="Phobius"/>
    </source>
</evidence>
<organism evidence="2 3">
    <name type="scientific">Stackebrandtia nassauensis (strain DSM 44728 / CIP 108903 / NRRL B-16338 / NBRC 102104 / LLR-40K-21)</name>
    <dbReference type="NCBI Taxonomy" id="446470"/>
    <lineage>
        <taxon>Bacteria</taxon>
        <taxon>Bacillati</taxon>
        <taxon>Actinomycetota</taxon>
        <taxon>Actinomycetes</taxon>
        <taxon>Glycomycetales</taxon>
        <taxon>Glycomycetaceae</taxon>
        <taxon>Stackebrandtia</taxon>
    </lineage>
</organism>
<keyword evidence="1" id="KW-1133">Transmembrane helix</keyword>
<dbReference type="HOGENOM" id="CLU_1694275_0_0_11"/>
<keyword evidence="1" id="KW-0472">Membrane</keyword>
<accession>D3PW14</accession>
<dbReference type="STRING" id="446470.Snas_5504"/>
<sequence>MKRWIPVAIVSALMLAANVIGRLVSPEAVDSVTANYQSLVGALATGAMALTTLVAGAWWSVKTPMQRTVADVGLGVVVGTFAAVFLGPLCVGANPFASGVGLVLAELLFFFGVGVVAAFVGFMIVTTFGVDYRSKNLKRVEQHYGRGRR</sequence>
<evidence type="ECO:0000313" key="2">
    <source>
        <dbReference type="EMBL" id="ADD45135.1"/>
    </source>
</evidence>
<dbReference type="KEGG" id="sna:Snas_5504"/>
<evidence type="ECO:0000313" key="3">
    <source>
        <dbReference type="Proteomes" id="UP000000844"/>
    </source>
</evidence>
<protein>
    <submittedName>
        <fullName evidence="2">Uncharacterized protein</fullName>
    </submittedName>
</protein>